<proteinExistence type="predicted"/>
<keyword evidence="2" id="KW-1185">Reference proteome</keyword>
<organism evidence="1 2">
    <name type="scientific">Cedecea colo</name>
    <dbReference type="NCBI Taxonomy" id="2552946"/>
    <lineage>
        <taxon>Bacteria</taxon>
        <taxon>Pseudomonadati</taxon>
        <taxon>Pseudomonadota</taxon>
        <taxon>Gammaproteobacteria</taxon>
        <taxon>Enterobacterales</taxon>
        <taxon>Enterobacteriaceae</taxon>
        <taxon>Cedecea</taxon>
    </lineage>
</organism>
<evidence type="ECO:0000313" key="1">
    <source>
        <dbReference type="EMBL" id="NIY46404.1"/>
    </source>
</evidence>
<gene>
    <name evidence="1" type="ORF">E2L00_02420</name>
</gene>
<dbReference type="EMBL" id="SOYS01000001">
    <property type="protein sequence ID" value="NIY46404.1"/>
    <property type="molecule type" value="Genomic_DNA"/>
</dbReference>
<dbReference type="RefSeq" id="WP_167606460.1">
    <property type="nucleotide sequence ID" value="NZ_SOYS01000001.1"/>
</dbReference>
<evidence type="ECO:0000313" key="2">
    <source>
        <dbReference type="Proteomes" id="UP000697927"/>
    </source>
</evidence>
<dbReference type="Proteomes" id="UP000697927">
    <property type="component" value="Unassembled WGS sequence"/>
</dbReference>
<protein>
    <submittedName>
        <fullName evidence="1">Uncharacterized protein</fullName>
    </submittedName>
</protein>
<accession>A0ABX0VH29</accession>
<sequence length="110" mass="12231">MHRLKQSVFRSLAHHTRAISSVIRSLTAVGAVIRNIMPGPASLYFFFVSHIRAVHALIIDKNDNLALFLCGLPDDDFRPGKLSRRSLIAGSGVVSLAIELVFPVRLNRRK</sequence>
<comment type="caution">
    <text evidence="1">The sequence shown here is derived from an EMBL/GenBank/DDBJ whole genome shotgun (WGS) entry which is preliminary data.</text>
</comment>
<name>A0ABX0VH29_9ENTR</name>
<reference evidence="1 2" key="1">
    <citation type="journal article" date="2020" name="Microorganisms">
        <title>Polyphasic Characterisation of Cedecea colo sp. nov., a New Enteric Bacterium Isolated from the Koala Hindgut.</title>
        <authorList>
            <person name="Boath J.M."/>
            <person name="Dakhal S."/>
            <person name="Van T.T.H."/>
            <person name="Moore R.J."/>
            <person name="Dekiwadia C."/>
            <person name="Macreadie I.G."/>
        </authorList>
    </citation>
    <scope>NUCLEOTIDE SEQUENCE [LARGE SCALE GENOMIC DNA]</scope>
    <source>
        <strain evidence="1 2">ZA</strain>
    </source>
</reference>